<gene>
    <name evidence="1" type="ORF">F4821DRAFT_229176</name>
</gene>
<dbReference type="Proteomes" id="UP001497680">
    <property type="component" value="Unassembled WGS sequence"/>
</dbReference>
<organism evidence="1 2">
    <name type="scientific">Hypoxylon rubiginosum</name>
    <dbReference type="NCBI Taxonomy" id="110542"/>
    <lineage>
        <taxon>Eukaryota</taxon>
        <taxon>Fungi</taxon>
        <taxon>Dikarya</taxon>
        <taxon>Ascomycota</taxon>
        <taxon>Pezizomycotina</taxon>
        <taxon>Sordariomycetes</taxon>
        <taxon>Xylariomycetidae</taxon>
        <taxon>Xylariales</taxon>
        <taxon>Hypoxylaceae</taxon>
        <taxon>Hypoxylon</taxon>
    </lineage>
</organism>
<reference evidence="1 2" key="1">
    <citation type="journal article" date="2022" name="New Phytol.">
        <title>Ecological generalism drives hyperdiversity of secondary metabolite gene clusters in xylarialean endophytes.</title>
        <authorList>
            <person name="Franco M.E.E."/>
            <person name="Wisecaver J.H."/>
            <person name="Arnold A.E."/>
            <person name="Ju Y.M."/>
            <person name="Slot J.C."/>
            <person name="Ahrendt S."/>
            <person name="Moore L.P."/>
            <person name="Eastman K.E."/>
            <person name="Scott K."/>
            <person name="Konkel Z."/>
            <person name="Mondo S.J."/>
            <person name="Kuo A."/>
            <person name="Hayes R.D."/>
            <person name="Haridas S."/>
            <person name="Andreopoulos B."/>
            <person name="Riley R."/>
            <person name="LaButti K."/>
            <person name="Pangilinan J."/>
            <person name="Lipzen A."/>
            <person name="Amirebrahimi M."/>
            <person name="Yan J."/>
            <person name="Adam C."/>
            <person name="Keymanesh K."/>
            <person name="Ng V."/>
            <person name="Louie K."/>
            <person name="Northen T."/>
            <person name="Drula E."/>
            <person name="Henrissat B."/>
            <person name="Hsieh H.M."/>
            <person name="Youens-Clark K."/>
            <person name="Lutzoni F."/>
            <person name="Miadlikowska J."/>
            <person name="Eastwood D.C."/>
            <person name="Hamelin R.C."/>
            <person name="Grigoriev I.V."/>
            <person name="U'Ren J.M."/>
        </authorList>
    </citation>
    <scope>NUCLEOTIDE SEQUENCE [LARGE SCALE GENOMIC DNA]</scope>
    <source>
        <strain evidence="1 2">ER1909</strain>
    </source>
</reference>
<keyword evidence="2" id="KW-1185">Reference proteome</keyword>
<evidence type="ECO:0000313" key="2">
    <source>
        <dbReference type="Proteomes" id="UP001497680"/>
    </source>
</evidence>
<proteinExistence type="predicted"/>
<name>A0ACC0DCA1_9PEZI</name>
<evidence type="ECO:0000313" key="1">
    <source>
        <dbReference type="EMBL" id="KAI6090376.1"/>
    </source>
</evidence>
<dbReference type="EMBL" id="MU394291">
    <property type="protein sequence ID" value="KAI6090376.1"/>
    <property type="molecule type" value="Genomic_DNA"/>
</dbReference>
<accession>A0ACC0DCA1</accession>
<comment type="caution">
    <text evidence="1">The sequence shown here is derived from an EMBL/GenBank/DDBJ whole genome shotgun (WGS) entry which is preliminary data.</text>
</comment>
<protein>
    <submittedName>
        <fullName evidence="1">Uncharacterized protein</fullName>
    </submittedName>
</protein>
<sequence>MDSPKPGVDLERELTCSICTDILYQPLTLLDCLHTFCGSCLKDWFGYQKIVAETSPNPPTPGSHTFTCPSCRAPVRDTRHNATVTTLLEMFLAANPEKAKPENEKEEMRKKYKPGENVLPQIQIHQKSLEERRLDEVERQMLAQARELSLQEAGVESAEGSRTRTRRRREHSRSEDRSGRSDGDSGRETRHRDGRDRPRRDEEHRRRADSGGMLQPELSSDERRRHRSESHHRSRDSSRTRRRRVEHQASIRSLISSSDVDSRDLEREIEEFARQIQEEGLLDGLDLDNIDLAQNDDLSQKITEAYRRRQRERIRAQQRQQQPRRSDPSLTSHRSEQAQPLLRPLPAGISRPNSRPRSSSANSRPSTSTNQIQAEDRSRPPVTSTHLEIRADPERQRRRRESSGGRSATDPIRPRTAETRPAARSQTDLTQRSHSTDPMSRPSISESRSASMPTSNSDVQLPSTSSARPRDLSFSERASATQIPPAPSPETHSDDSSSGRPKRARRPSSTIAAQPPLPSLGLLPSPTHQTHHQRSLSQYYYEPSITCSRCRRPHIEYEVHYNCSKCAHGNWNICTGCYRSAQGCEHWFGFGYAAMKNWEKARAPGNEDLEPPHILTACRYRPPKYAPGGAEGRRTLTTDNPDSRLESGMFCARCFAWANECFWRCESCNEGDWGFCNNCVNQGKSCTHALLPLAYVAPATGPITPLSSPRLPRRPRGATLYSGPNAVTLGSFKPLTFTTTCEVCRSAIPPAHGRYHCYQCPSSVSNTTQQDSHAQPQPGDHDVCADCYAGLVHKKRISDENGHRGWRRCLKGHRMAIVGFAEGSLGLRRRTLHEAVGGKTLVAAPYEGPAIAGAEAMRLQMWSWKGEGREEMKKLVAVDVAATAPSTSGAGTDQFPPAGGSGQKAVARWAWYPQLDAKDELLFPKGAEIREIEDVNGEWWFGVYMGAEGLFPAPYVRVIE</sequence>